<protein>
    <submittedName>
        <fullName evidence="1">Type IV secretory pathway VirB10-like protein</fullName>
    </submittedName>
</protein>
<sequence>MWNRIVLPDASSLKLDNLAGIDPAGNVGLKDSVD</sequence>
<dbReference type="Proteomes" id="UP000518681">
    <property type="component" value="Unassembled WGS sequence"/>
</dbReference>
<accession>A0AAW3UZM5</accession>
<evidence type="ECO:0000313" key="1">
    <source>
        <dbReference type="EMBL" id="MBB6203711.1"/>
    </source>
</evidence>
<dbReference type="AlphaFoldDB" id="A0AAW3UZM5"/>
<gene>
    <name evidence="1" type="ORF">GGD69_004598</name>
</gene>
<dbReference type="Gene3D" id="2.40.128.260">
    <property type="entry name" value="Type IV secretion system, VirB10/TraB/TrbI"/>
    <property type="match status" value="1"/>
</dbReference>
<proteinExistence type="predicted"/>
<reference evidence="1 2" key="1">
    <citation type="submission" date="2020-08" db="EMBL/GenBank/DDBJ databases">
        <title>Genomic Encyclopedia of Type Strains, Phase IV (KMG-V): Genome sequencing to study the core and pangenomes of soil and plant-associated prokaryotes.</title>
        <authorList>
            <person name="Whitman W."/>
        </authorList>
    </citation>
    <scope>NUCLEOTIDE SEQUENCE [LARGE SCALE GENOMIC DNA]</scope>
    <source>
        <strain evidence="1 2">SEMIA 4013</strain>
    </source>
</reference>
<dbReference type="EMBL" id="JACIIK010000008">
    <property type="protein sequence ID" value="MBB6203711.1"/>
    <property type="molecule type" value="Genomic_DNA"/>
</dbReference>
<comment type="caution">
    <text evidence="1">The sequence shown here is derived from an EMBL/GenBank/DDBJ whole genome shotgun (WGS) entry which is preliminary data.</text>
</comment>
<evidence type="ECO:0000313" key="2">
    <source>
        <dbReference type="Proteomes" id="UP000518681"/>
    </source>
</evidence>
<dbReference type="InterPro" id="IPR042217">
    <property type="entry name" value="T4SS_VirB10/TrbI"/>
</dbReference>
<organism evidence="1 2">
    <name type="scientific">Paraburkholderia fungorum</name>
    <dbReference type="NCBI Taxonomy" id="134537"/>
    <lineage>
        <taxon>Bacteria</taxon>
        <taxon>Pseudomonadati</taxon>
        <taxon>Pseudomonadota</taxon>
        <taxon>Betaproteobacteria</taxon>
        <taxon>Burkholderiales</taxon>
        <taxon>Burkholderiaceae</taxon>
        <taxon>Paraburkholderia</taxon>
    </lineage>
</organism>
<name>A0AAW3UZM5_9BURK</name>